<dbReference type="Proteomes" id="UP000838308">
    <property type="component" value="Unassembled WGS sequence"/>
</dbReference>
<dbReference type="SUPFAM" id="SSF47406">
    <property type="entry name" value="SinR repressor dimerisation domain-like"/>
    <property type="match status" value="1"/>
</dbReference>
<evidence type="ECO:0000313" key="5">
    <source>
        <dbReference type="Proteomes" id="UP000838308"/>
    </source>
</evidence>
<dbReference type="SUPFAM" id="SSF47413">
    <property type="entry name" value="lambda repressor-like DNA-binding domains"/>
    <property type="match status" value="1"/>
</dbReference>
<comment type="caution">
    <text evidence="4">The sequence shown here is derived from an EMBL/GenBank/DDBJ whole genome shotgun (WGS) entry which is preliminary data.</text>
</comment>
<feature type="domain" description="HTH cro/C1-type" evidence="2">
    <location>
        <begin position="6"/>
        <end position="61"/>
    </location>
</feature>
<dbReference type="PROSITE" id="PS51500">
    <property type="entry name" value="SIN"/>
    <property type="match status" value="1"/>
</dbReference>
<protein>
    <submittedName>
        <fullName evidence="4">HTH-type transcriptional regulator SinR</fullName>
    </submittedName>
</protein>
<dbReference type="Pfam" id="PF08671">
    <property type="entry name" value="SinI"/>
    <property type="match status" value="1"/>
</dbReference>
<reference evidence="4" key="1">
    <citation type="submission" date="2022-04" db="EMBL/GenBank/DDBJ databases">
        <authorList>
            <person name="Criscuolo A."/>
        </authorList>
    </citation>
    <scope>NUCLEOTIDE SEQUENCE</scope>
    <source>
        <strain evidence="4">CIP111895</strain>
    </source>
</reference>
<dbReference type="SMART" id="SM00530">
    <property type="entry name" value="HTH_XRE"/>
    <property type="match status" value="1"/>
</dbReference>
<dbReference type="InterPro" id="IPR010981">
    <property type="entry name" value="SinR/SinI_dimer_dom"/>
</dbReference>
<dbReference type="CDD" id="cd00093">
    <property type="entry name" value="HTH_XRE"/>
    <property type="match status" value="1"/>
</dbReference>
<gene>
    <name evidence="4" type="primary">sinR_1</name>
    <name evidence="4" type="ORF">BACCIP111895_02049</name>
</gene>
<dbReference type="InterPro" id="IPR010982">
    <property type="entry name" value="Lambda_DNA-bd_dom_sf"/>
</dbReference>
<name>A0ABN8KMW5_9BACI</name>
<evidence type="ECO:0000259" key="3">
    <source>
        <dbReference type="PROSITE" id="PS51500"/>
    </source>
</evidence>
<evidence type="ECO:0000313" key="4">
    <source>
        <dbReference type="EMBL" id="CAH2714873.1"/>
    </source>
</evidence>
<dbReference type="RefSeq" id="WP_248735179.1">
    <property type="nucleotide sequence ID" value="NZ_CALBWS010000011.1"/>
</dbReference>
<dbReference type="Pfam" id="PF01381">
    <property type="entry name" value="HTH_3"/>
    <property type="match status" value="1"/>
</dbReference>
<dbReference type="PROSITE" id="PS50943">
    <property type="entry name" value="HTH_CROC1"/>
    <property type="match status" value="1"/>
</dbReference>
<keyword evidence="5" id="KW-1185">Reference proteome</keyword>
<dbReference type="PANTHER" id="PTHR46797:SF13">
    <property type="entry name" value="HTH-TYPE TRANSCRIPTIONAL REGULATOR SINR"/>
    <property type="match status" value="1"/>
</dbReference>
<accession>A0ABN8KMW5</accession>
<evidence type="ECO:0000256" key="1">
    <source>
        <dbReference type="ARBA" id="ARBA00023125"/>
    </source>
</evidence>
<dbReference type="Gene3D" id="1.10.260.40">
    <property type="entry name" value="lambda repressor-like DNA-binding domains"/>
    <property type="match status" value="1"/>
</dbReference>
<feature type="domain" description="Sin" evidence="3">
    <location>
        <begin position="71"/>
        <end position="109"/>
    </location>
</feature>
<sequence>MIGQRIKKLRQQKGYTLTELAELANVSKSYLSNIERSLNKNPSIHFLMKTAKPLDVSIEYLLTGIDQVENQFNNNGKELLDKEWKLIIEKAIKEGMNKEDFREYINFIKFKNWEKKIRRNI</sequence>
<dbReference type="InterPro" id="IPR050807">
    <property type="entry name" value="TransReg_Diox_bact_type"/>
</dbReference>
<proteinExistence type="predicted"/>
<evidence type="ECO:0000259" key="2">
    <source>
        <dbReference type="PROSITE" id="PS50943"/>
    </source>
</evidence>
<dbReference type="InterPro" id="IPR001387">
    <property type="entry name" value="Cro/C1-type_HTH"/>
</dbReference>
<keyword evidence="1" id="KW-0238">DNA-binding</keyword>
<organism evidence="4 5">
    <name type="scientific">Neobacillus rhizosphaerae</name>
    <dbReference type="NCBI Taxonomy" id="2880965"/>
    <lineage>
        <taxon>Bacteria</taxon>
        <taxon>Bacillati</taxon>
        <taxon>Bacillota</taxon>
        <taxon>Bacilli</taxon>
        <taxon>Bacillales</taxon>
        <taxon>Bacillaceae</taxon>
        <taxon>Neobacillus</taxon>
    </lineage>
</organism>
<dbReference type="PANTHER" id="PTHR46797">
    <property type="entry name" value="HTH-TYPE TRANSCRIPTIONAL REGULATOR"/>
    <property type="match status" value="1"/>
</dbReference>
<dbReference type="InterPro" id="IPR036281">
    <property type="entry name" value="SinR/SinI_dimer_dom_sf"/>
</dbReference>
<dbReference type="EMBL" id="CALBWS010000011">
    <property type="protein sequence ID" value="CAH2714873.1"/>
    <property type="molecule type" value="Genomic_DNA"/>
</dbReference>